<reference evidence="1" key="1">
    <citation type="submission" date="2021-01" db="EMBL/GenBank/DDBJ databases">
        <title>A chromosome-scale assembly of European eel, Anguilla anguilla.</title>
        <authorList>
            <person name="Henkel C."/>
            <person name="Jong-Raadsen S.A."/>
            <person name="Dufour S."/>
            <person name="Weltzien F.-A."/>
            <person name="Palstra A.P."/>
            <person name="Pelster B."/>
            <person name="Spaink H.P."/>
            <person name="Van Den Thillart G.E."/>
            <person name="Jansen H."/>
            <person name="Zahm M."/>
            <person name="Klopp C."/>
            <person name="Cedric C."/>
            <person name="Louis A."/>
            <person name="Berthelot C."/>
            <person name="Parey E."/>
            <person name="Roest Crollius H."/>
            <person name="Montfort J."/>
            <person name="Robinson-Rechavi M."/>
            <person name="Bucao C."/>
            <person name="Bouchez O."/>
            <person name="Gislard M."/>
            <person name="Lluch J."/>
            <person name="Milhes M."/>
            <person name="Lampietro C."/>
            <person name="Lopez Roques C."/>
            <person name="Donnadieu C."/>
            <person name="Braasch I."/>
            <person name="Desvignes T."/>
            <person name="Postlethwait J."/>
            <person name="Bobe J."/>
            <person name="Guiguen Y."/>
            <person name="Dirks R."/>
        </authorList>
    </citation>
    <scope>NUCLEOTIDE SEQUENCE</scope>
    <source>
        <strain evidence="1">Tag_6206</strain>
        <tissue evidence="1">Liver</tissue>
    </source>
</reference>
<dbReference type="EMBL" id="JAFIRN010000003">
    <property type="protein sequence ID" value="KAG5853435.1"/>
    <property type="molecule type" value="Genomic_DNA"/>
</dbReference>
<keyword evidence="2" id="KW-1185">Reference proteome</keyword>
<protein>
    <submittedName>
        <fullName evidence="1">Uncharacterized protein</fullName>
    </submittedName>
</protein>
<dbReference type="AlphaFoldDB" id="A0A9D3MU79"/>
<dbReference type="Proteomes" id="UP001044222">
    <property type="component" value="Unassembled WGS sequence"/>
</dbReference>
<proteinExistence type="predicted"/>
<sequence length="99" mass="11117">RVCGVQRVWCAVCGVQRVRCSAGAVFSGCGVQRMLSSRRLWSVLQLLGVLSRPTRALRERGREGGASPAPWQRLIQRGRKYSITFFDAYKCVYQIAVPE</sequence>
<accession>A0A9D3MU79</accession>
<evidence type="ECO:0000313" key="1">
    <source>
        <dbReference type="EMBL" id="KAG5853435.1"/>
    </source>
</evidence>
<comment type="caution">
    <text evidence="1">The sequence shown here is derived from an EMBL/GenBank/DDBJ whole genome shotgun (WGS) entry which is preliminary data.</text>
</comment>
<name>A0A9D3MU79_ANGAN</name>
<feature type="non-terminal residue" evidence="1">
    <location>
        <position position="1"/>
    </location>
</feature>
<gene>
    <name evidence="1" type="ORF">ANANG_G00073380</name>
</gene>
<evidence type="ECO:0000313" key="2">
    <source>
        <dbReference type="Proteomes" id="UP001044222"/>
    </source>
</evidence>
<organism evidence="1 2">
    <name type="scientific">Anguilla anguilla</name>
    <name type="common">European freshwater eel</name>
    <name type="synonym">Muraena anguilla</name>
    <dbReference type="NCBI Taxonomy" id="7936"/>
    <lineage>
        <taxon>Eukaryota</taxon>
        <taxon>Metazoa</taxon>
        <taxon>Chordata</taxon>
        <taxon>Craniata</taxon>
        <taxon>Vertebrata</taxon>
        <taxon>Euteleostomi</taxon>
        <taxon>Actinopterygii</taxon>
        <taxon>Neopterygii</taxon>
        <taxon>Teleostei</taxon>
        <taxon>Anguilliformes</taxon>
        <taxon>Anguillidae</taxon>
        <taxon>Anguilla</taxon>
    </lineage>
</organism>